<protein>
    <submittedName>
        <fullName evidence="2">Uncharacterized protein</fullName>
    </submittedName>
</protein>
<proteinExistence type="predicted"/>
<dbReference type="AlphaFoldDB" id="A0AAW2F5J0"/>
<keyword evidence="1" id="KW-0472">Membrane</keyword>
<keyword evidence="1" id="KW-1133">Transmembrane helix</keyword>
<evidence type="ECO:0000313" key="3">
    <source>
        <dbReference type="Proteomes" id="UP001430953"/>
    </source>
</evidence>
<keyword evidence="3" id="KW-1185">Reference proteome</keyword>
<comment type="caution">
    <text evidence="2">The sequence shown here is derived from an EMBL/GenBank/DDBJ whole genome shotgun (WGS) entry which is preliminary data.</text>
</comment>
<feature type="transmembrane region" description="Helical" evidence="1">
    <location>
        <begin position="34"/>
        <end position="67"/>
    </location>
</feature>
<sequence>MWPRIVGIFSPINSSRLYQIIPIETEYFINQDNYFYLILLHTYVSLCVSLMIILTFSTIIIMTVKYICGMLSIASYRIENAMAINIQQNISKEKLNRICEGIICAVDIHRKAVGLVCI</sequence>
<reference evidence="2 3" key="1">
    <citation type="submission" date="2023-03" db="EMBL/GenBank/DDBJ databases">
        <title>High recombination rates correlate with genetic variation in Cardiocondyla obscurior ants.</title>
        <authorList>
            <person name="Errbii M."/>
        </authorList>
    </citation>
    <scope>NUCLEOTIDE SEQUENCE [LARGE SCALE GENOMIC DNA]</scope>
    <source>
        <strain evidence="2">Alpha-2009</strain>
        <tissue evidence="2">Whole body</tissue>
    </source>
</reference>
<evidence type="ECO:0000256" key="1">
    <source>
        <dbReference type="SAM" id="Phobius"/>
    </source>
</evidence>
<accession>A0AAW2F5J0</accession>
<keyword evidence="1" id="KW-0812">Transmembrane</keyword>
<gene>
    <name evidence="2" type="ORF">PUN28_014511</name>
</gene>
<evidence type="ECO:0000313" key="2">
    <source>
        <dbReference type="EMBL" id="KAL0109485.1"/>
    </source>
</evidence>
<name>A0AAW2F5J0_9HYME</name>
<dbReference type="Proteomes" id="UP001430953">
    <property type="component" value="Unassembled WGS sequence"/>
</dbReference>
<organism evidence="2 3">
    <name type="scientific">Cardiocondyla obscurior</name>
    <dbReference type="NCBI Taxonomy" id="286306"/>
    <lineage>
        <taxon>Eukaryota</taxon>
        <taxon>Metazoa</taxon>
        <taxon>Ecdysozoa</taxon>
        <taxon>Arthropoda</taxon>
        <taxon>Hexapoda</taxon>
        <taxon>Insecta</taxon>
        <taxon>Pterygota</taxon>
        <taxon>Neoptera</taxon>
        <taxon>Endopterygota</taxon>
        <taxon>Hymenoptera</taxon>
        <taxon>Apocrita</taxon>
        <taxon>Aculeata</taxon>
        <taxon>Formicoidea</taxon>
        <taxon>Formicidae</taxon>
        <taxon>Myrmicinae</taxon>
        <taxon>Cardiocondyla</taxon>
    </lineage>
</organism>
<dbReference type="EMBL" id="JADYXP020000015">
    <property type="protein sequence ID" value="KAL0109485.1"/>
    <property type="molecule type" value="Genomic_DNA"/>
</dbReference>